<reference evidence="2" key="1">
    <citation type="submission" date="2016-10" db="EMBL/GenBank/DDBJ databases">
        <authorList>
            <person name="Benchimol M."/>
            <person name="Almeida L.G."/>
            <person name="Vasconcelos A.T."/>
            <person name="Perreira-Neves A."/>
            <person name="Rosa I.A."/>
            <person name="Tasca T."/>
            <person name="Bogo M.R."/>
            <person name="de Souza W."/>
        </authorList>
    </citation>
    <scope>NUCLEOTIDE SEQUENCE [LARGE SCALE GENOMIC DNA]</scope>
    <source>
        <strain evidence="2">K</strain>
    </source>
</reference>
<dbReference type="GO" id="GO:0003924">
    <property type="term" value="F:GTPase activity"/>
    <property type="evidence" value="ECO:0007669"/>
    <property type="project" value="InterPro"/>
</dbReference>
<dbReference type="PROSITE" id="PS51419">
    <property type="entry name" value="RAB"/>
    <property type="match status" value="1"/>
</dbReference>
<dbReference type="GeneID" id="94847732"/>
<dbReference type="RefSeq" id="XP_068346720.1">
    <property type="nucleotide sequence ID" value="XM_068513028.1"/>
</dbReference>
<dbReference type="GO" id="GO:0005525">
    <property type="term" value="F:GTP binding"/>
    <property type="evidence" value="ECO:0007669"/>
    <property type="project" value="InterPro"/>
</dbReference>
<dbReference type="AlphaFoldDB" id="A0A1J4J602"/>
<dbReference type="NCBIfam" id="TIGR00231">
    <property type="entry name" value="small_GTP"/>
    <property type="match status" value="1"/>
</dbReference>
<name>A0A1J4J602_9EUKA</name>
<dbReference type="InterPro" id="IPR005225">
    <property type="entry name" value="Small_GTP-bd"/>
</dbReference>
<keyword evidence="1" id="KW-0547">Nucleotide-binding</keyword>
<protein>
    <submittedName>
        <fullName evidence="2">Ras-related protein Rab-4A</fullName>
    </submittedName>
</protein>
<dbReference type="FunFam" id="3.40.50.300:FF:001329">
    <property type="entry name" value="Small GTP-binding protein, putative"/>
    <property type="match status" value="1"/>
</dbReference>
<proteinExistence type="predicted"/>
<dbReference type="Proteomes" id="UP000179807">
    <property type="component" value="Unassembled WGS sequence"/>
</dbReference>
<dbReference type="SUPFAM" id="SSF52540">
    <property type="entry name" value="P-loop containing nucleoside triphosphate hydrolases"/>
    <property type="match status" value="1"/>
</dbReference>
<organism evidence="2 3">
    <name type="scientific">Tritrichomonas foetus</name>
    <dbReference type="NCBI Taxonomy" id="1144522"/>
    <lineage>
        <taxon>Eukaryota</taxon>
        <taxon>Metamonada</taxon>
        <taxon>Parabasalia</taxon>
        <taxon>Tritrichomonadida</taxon>
        <taxon>Tritrichomonadidae</taxon>
        <taxon>Tritrichomonas</taxon>
    </lineage>
</organism>
<sequence length="187" mass="20898">MMVTSVPKTRAVLMGDASVGKTTLIYRIVEKRFEPMVVPTTGGSVFHFQPDDTTLPGLDIWDTAGMENYRSLNQLYYHNAAAAILLFDLTNHTSFEHLESWIDEFISATGPDHPIFLIGNKNDLQPEVTNDEIGVFISHHKLKYYPLSALTGEGLDPLIEELIKLIKEANIAQTGTMIDIDDNKKCC</sequence>
<dbReference type="InterPro" id="IPR027417">
    <property type="entry name" value="P-loop_NTPase"/>
</dbReference>
<dbReference type="Gene3D" id="3.40.50.300">
    <property type="entry name" value="P-loop containing nucleotide triphosphate hydrolases"/>
    <property type="match status" value="1"/>
</dbReference>
<dbReference type="CDD" id="cd00154">
    <property type="entry name" value="Rab"/>
    <property type="match status" value="1"/>
</dbReference>
<evidence type="ECO:0000313" key="3">
    <source>
        <dbReference type="Proteomes" id="UP000179807"/>
    </source>
</evidence>
<dbReference type="VEuPathDB" id="TrichDB:TRFO_40144"/>
<comment type="caution">
    <text evidence="2">The sequence shown here is derived from an EMBL/GenBank/DDBJ whole genome shotgun (WGS) entry which is preliminary data.</text>
</comment>
<evidence type="ECO:0000313" key="2">
    <source>
        <dbReference type="EMBL" id="OHS93583.1"/>
    </source>
</evidence>
<dbReference type="PRINTS" id="PR00449">
    <property type="entry name" value="RASTRNSFRMNG"/>
</dbReference>
<dbReference type="PANTHER" id="PTHR47978">
    <property type="match status" value="1"/>
</dbReference>
<dbReference type="SMART" id="SM00176">
    <property type="entry name" value="RAN"/>
    <property type="match status" value="1"/>
</dbReference>
<dbReference type="EMBL" id="MLAK01001388">
    <property type="protein sequence ID" value="OHS93583.1"/>
    <property type="molecule type" value="Genomic_DNA"/>
</dbReference>
<dbReference type="SMART" id="SM00175">
    <property type="entry name" value="RAB"/>
    <property type="match status" value="1"/>
</dbReference>
<dbReference type="SMART" id="SM00174">
    <property type="entry name" value="RHO"/>
    <property type="match status" value="1"/>
</dbReference>
<evidence type="ECO:0000256" key="1">
    <source>
        <dbReference type="ARBA" id="ARBA00022741"/>
    </source>
</evidence>
<keyword evidence="3" id="KW-1185">Reference proteome</keyword>
<dbReference type="OrthoDB" id="48625at2759"/>
<gene>
    <name evidence="2" type="ORF">TRFO_40144</name>
</gene>
<dbReference type="Pfam" id="PF00071">
    <property type="entry name" value="Ras"/>
    <property type="match status" value="1"/>
</dbReference>
<accession>A0A1J4J602</accession>
<dbReference type="InterPro" id="IPR001806">
    <property type="entry name" value="Small_GTPase"/>
</dbReference>
<dbReference type="SMART" id="SM00173">
    <property type="entry name" value="RAS"/>
    <property type="match status" value="1"/>
</dbReference>